<dbReference type="PRINTS" id="PR00937">
    <property type="entry name" value="TBOX"/>
</dbReference>
<feature type="compositionally biased region" description="Basic and acidic residues" evidence="7">
    <location>
        <begin position="78"/>
        <end position="88"/>
    </location>
</feature>
<dbReference type="PROSITE" id="PS01283">
    <property type="entry name" value="TBOX_1"/>
    <property type="match status" value="1"/>
</dbReference>
<evidence type="ECO:0000313" key="9">
    <source>
        <dbReference type="EMBL" id="KAJ8322223.1"/>
    </source>
</evidence>
<comment type="caution">
    <text evidence="6">Lacks conserved residue(s) required for the propagation of feature annotation.</text>
</comment>
<protein>
    <recommendedName>
        <fullName evidence="8">T-box domain-containing protein</fullName>
    </recommendedName>
</protein>
<feature type="compositionally biased region" description="Basic and acidic residues" evidence="7">
    <location>
        <begin position="560"/>
        <end position="570"/>
    </location>
</feature>
<evidence type="ECO:0000256" key="7">
    <source>
        <dbReference type="SAM" id="MobiDB-lite"/>
    </source>
</evidence>
<comment type="subcellular location">
    <subcellularLocation>
        <location evidence="1 6">Nucleus</location>
    </subcellularLocation>
</comment>
<dbReference type="Proteomes" id="UP001217089">
    <property type="component" value="Unassembled WGS sequence"/>
</dbReference>
<dbReference type="InterPro" id="IPR046360">
    <property type="entry name" value="T-box_DNA-bd"/>
</dbReference>
<gene>
    <name evidence="9" type="ORF">KUTeg_000694</name>
</gene>
<dbReference type="PANTHER" id="PTHR11267:SF201">
    <property type="entry name" value="T-BOX DOMAIN-CONTAINING PROTEIN"/>
    <property type="match status" value="1"/>
</dbReference>
<feature type="region of interest" description="Disordered" evidence="7">
    <location>
        <begin position="75"/>
        <end position="107"/>
    </location>
</feature>
<dbReference type="PROSITE" id="PS50252">
    <property type="entry name" value="TBOX_3"/>
    <property type="match status" value="1"/>
</dbReference>
<keyword evidence="2" id="KW-0805">Transcription regulation</keyword>
<dbReference type="InterPro" id="IPR008967">
    <property type="entry name" value="p53-like_TF_DNA-bd_sf"/>
</dbReference>
<dbReference type="Gene3D" id="2.60.40.820">
    <property type="entry name" value="Transcription factor, T-box"/>
    <property type="match status" value="1"/>
</dbReference>
<feature type="region of interest" description="Disordered" evidence="7">
    <location>
        <begin position="21"/>
        <end position="43"/>
    </location>
</feature>
<keyword evidence="10" id="KW-1185">Reference proteome</keyword>
<reference evidence="9 10" key="1">
    <citation type="submission" date="2022-12" db="EMBL/GenBank/DDBJ databases">
        <title>Chromosome-level genome of Tegillarca granosa.</title>
        <authorList>
            <person name="Kim J."/>
        </authorList>
    </citation>
    <scope>NUCLEOTIDE SEQUENCE [LARGE SCALE GENOMIC DNA]</scope>
    <source>
        <strain evidence="9">Teg-2019</strain>
        <tissue evidence="9">Adductor muscle</tissue>
    </source>
</reference>
<dbReference type="SMART" id="SM00425">
    <property type="entry name" value="TBOX"/>
    <property type="match status" value="1"/>
</dbReference>
<evidence type="ECO:0000256" key="2">
    <source>
        <dbReference type="ARBA" id="ARBA00023015"/>
    </source>
</evidence>
<keyword evidence="5 6" id="KW-0539">Nucleus</keyword>
<feature type="compositionally biased region" description="Polar residues" evidence="7">
    <location>
        <begin position="27"/>
        <end position="43"/>
    </location>
</feature>
<dbReference type="SUPFAM" id="SSF49417">
    <property type="entry name" value="p53-like transcription factors"/>
    <property type="match status" value="1"/>
</dbReference>
<evidence type="ECO:0000256" key="5">
    <source>
        <dbReference type="ARBA" id="ARBA00023242"/>
    </source>
</evidence>
<evidence type="ECO:0000313" key="10">
    <source>
        <dbReference type="Proteomes" id="UP001217089"/>
    </source>
</evidence>
<organism evidence="9 10">
    <name type="scientific">Tegillarca granosa</name>
    <name type="common">Malaysian cockle</name>
    <name type="synonym">Anadara granosa</name>
    <dbReference type="NCBI Taxonomy" id="220873"/>
    <lineage>
        <taxon>Eukaryota</taxon>
        <taxon>Metazoa</taxon>
        <taxon>Spiralia</taxon>
        <taxon>Lophotrochozoa</taxon>
        <taxon>Mollusca</taxon>
        <taxon>Bivalvia</taxon>
        <taxon>Autobranchia</taxon>
        <taxon>Pteriomorphia</taxon>
        <taxon>Arcoida</taxon>
        <taxon>Arcoidea</taxon>
        <taxon>Arcidae</taxon>
        <taxon>Tegillarca</taxon>
    </lineage>
</organism>
<proteinExistence type="predicted"/>
<dbReference type="InterPro" id="IPR001699">
    <property type="entry name" value="TF_T-box"/>
</dbReference>
<keyword evidence="4" id="KW-0804">Transcription</keyword>
<dbReference type="Pfam" id="PF00907">
    <property type="entry name" value="T-box"/>
    <property type="match status" value="1"/>
</dbReference>
<sequence>MIRTELQNCQMSNVTNLSQFDEETRSNDTSYKNDTTESNTFDENGQYTLTNLKACYPNFMPQQAQHYTPQYENYATDSSREENLDESGHSSVYSSPNSVSPDSNYACLQNVNPRHISRDGGQVYNPNGYMPDEVQLHQAQTQHPGYSQYTGYEQNSSFYSEECHSNLMQRPVLPAQHSIDGSSSSQAVRSQNSRASIYLCNRDLWSRFHSHTTEMIITKQGRRMFPVLQFSLSGLEPHKQYNVFVDMILADPHHWKFQGGKWVPCGQAEQLPQTNRVLGLIKHFVVINNSVFFLNLAGRVYLHPDSPNTGAHWVKQDIVFSKLKLTNNKNTDQGHIVLNSMHKYQPRIHVIEVGSCGPSDQKTLHTHAFPETQFISVTAYQNTDITQLKIDHNPFAKGFRDTYDSKLEDSFAHAQNGMTYKQHQGTKYQPGTLQQSYGRFNFSRPYPVIKRTGSSENALQHQDSVLLPEQMQYRAQIQPMGNYGRNTYTPNGGEDFVKSEFPQNTYGSQEMRYSTEKKNVSQLEDTTDSGDYEYKIGEMKNVCQKDMIQRFGSESSSDSEFDRKRSKIPDTESSFDSNFETETGVKSENAYQYDYQDSFYQGQNRNGYTSNYSDLYYASHQSNLNIYQQRNENVSYAY</sequence>
<feature type="region of interest" description="Disordered" evidence="7">
    <location>
        <begin position="551"/>
        <end position="579"/>
    </location>
</feature>
<feature type="domain" description="T-box" evidence="8">
    <location>
        <begin position="199"/>
        <end position="401"/>
    </location>
</feature>
<evidence type="ECO:0000259" key="8">
    <source>
        <dbReference type="PROSITE" id="PS50252"/>
    </source>
</evidence>
<keyword evidence="3 6" id="KW-0238">DNA-binding</keyword>
<accession>A0ABQ9FY96</accession>
<dbReference type="InterPro" id="IPR036960">
    <property type="entry name" value="T-box_sf"/>
</dbReference>
<evidence type="ECO:0000256" key="6">
    <source>
        <dbReference type="PROSITE-ProRule" id="PRU00201"/>
    </source>
</evidence>
<evidence type="ECO:0000256" key="4">
    <source>
        <dbReference type="ARBA" id="ARBA00023163"/>
    </source>
</evidence>
<feature type="compositionally biased region" description="Low complexity" evidence="7">
    <location>
        <begin position="90"/>
        <end position="105"/>
    </location>
</feature>
<evidence type="ECO:0000256" key="3">
    <source>
        <dbReference type="ARBA" id="ARBA00023125"/>
    </source>
</evidence>
<evidence type="ECO:0000256" key="1">
    <source>
        <dbReference type="ARBA" id="ARBA00004123"/>
    </source>
</evidence>
<comment type="caution">
    <text evidence="9">The sequence shown here is derived from an EMBL/GenBank/DDBJ whole genome shotgun (WGS) entry which is preliminary data.</text>
</comment>
<dbReference type="CDD" id="cd20194">
    <property type="entry name" value="T-box_TBR1_2_21-like"/>
    <property type="match status" value="1"/>
</dbReference>
<name>A0ABQ9FY96_TEGGR</name>
<dbReference type="InterPro" id="IPR018186">
    <property type="entry name" value="TF_T-box_CS"/>
</dbReference>
<dbReference type="EMBL" id="JARBDR010000018">
    <property type="protein sequence ID" value="KAJ8322223.1"/>
    <property type="molecule type" value="Genomic_DNA"/>
</dbReference>
<dbReference type="PANTHER" id="PTHR11267">
    <property type="entry name" value="T-BOX PROTEIN-RELATED"/>
    <property type="match status" value="1"/>
</dbReference>